<evidence type="ECO:0000256" key="11">
    <source>
        <dbReference type="HAMAP-Rule" id="MF_01844"/>
    </source>
</evidence>
<protein>
    <recommendedName>
        <fullName evidence="11">Na(+)/H(+) antiporter NhaA</fullName>
    </recommendedName>
    <alternativeName>
        <fullName evidence="11">Sodium/proton antiporter NhaA</fullName>
    </alternativeName>
</protein>
<keyword evidence="7 11" id="KW-0915">Sodium</keyword>
<feature type="transmembrane region" description="Helical" evidence="11">
    <location>
        <begin position="321"/>
        <end position="346"/>
    </location>
</feature>
<keyword evidence="4 11" id="KW-1003">Cell membrane</keyword>
<feature type="region of interest" description="Disordered" evidence="12">
    <location>
        <begin position="424"/>
        <end position="447"/>
    </location>
</feature>
<feature type="transmembrane region" description="Helical" evidence="11">
    <location>
        <begin position="172"/>
        <end position="194"/>
    </location>
</feature>
<dbReference type="EMBL" id="JACSQV010000019">
    <property type="protein sequence ID" value="MBD7920030.1"/>
    <property type="molecule type" value="Genomic_DNA"/>
</dbReference>
<sequence>MPTSPSGSPQRPTRTLFSALSKGSERNLADTLRDERTGGLLLLAGAVAALLWANLAPDSYRAVSGTVVGPAALHLDLDLAHWAADGLLAIFFFVVGLELKREIVVGELRHVATAALPAAAAVGGMVVPAAIYLVVNTTMAGGAPQGWAVPTATDIAFAVGVLAIVGRGIPVALRAFLLTLAVVDDLLAIVIIAVGFTDTVTIGLLVGSLACVAVFGLALRRGVRTPFLLVPLALASWALLHASGVHATIAGVLLGFTVPALPGSASRGASTTDEHADHSLAERYEHLWRPVSAGFAVPVFALFAAGVTVDLTTIGATFADPVALGVVLGLVLGKPLGITLATVLVARFTRARLAPGLGWWDVVGVGLLGGIGFTVSLLVATLAFGAGSVHDEHAVVGVLAASLLAALVGGAVLSWRGRVHTARTATALRGTPGTDGPPADRDPGATR</sequence>
<feature type="transmembrane region" description="Helical" evidence="11">
    <location>
        <begin position="287"/>
        <end position="309"/>
    </location>
</feature>
<feature type="transmembrane region" description="Helical" evidence="11">
    <location>
        <begin position="394"/>
        <end position="415"/>
    </location>
</feature>
<feature type="transmembrane region" description="Helical" evidence="11">
    <location>
        <begin position="200"/>
        <end position="219"/>
    </location>
</feature>
<feature type="transmembrane region" description="Helical" evidence="11">
    <location>
        <begin position="147"/>
        <end position="165"/>
    </location>
</feature>
<evidence type="ECO:0000256" key="9">
    <source>
        <dbReference type="ARBA" id="ARBA00023136"/>
    </source>
</evidence>
<proteinExistence type="inferred from homology"/>
<dbReference type="PANTHER" id="PTHR30341">
    <property type="entry name" value="SODIUM ION/PROTON ANTIPORTER NHAA-RELATED"/>
    <property type="match status" value="1"/>
</dbReference>
<name>A0ABR8QHX3_9CELL</name>
<feature type="transmembrane region" description="Helical" evidence="11">
    <location>
        <begin position="79"/>
        <end position="99"/>
    </location>
</feature>
<accession>A0ABR8QHX3</accession>
<keyword evidence="9 11" id="KW-0472">Membrane</keyword>
<feature type="compositionally biased region" description="Basic and acidic residues" evidence="12">
    <location>
        <begin position="438"/>
        <end position="447"/>
    </location>
</feature>
<dbReference type="RefSeq" id="WP_191784675.1">
    <property type="nucleotide sequence ID" value="NZ_JACSQV010000019.1"/>
</dbReference>
<evidence type="ECO:0000256" key="1">
    <source>
        <dbReference type="ARBA" id="ARBA00004429"/>
    </source>
</evidence>
<keyword evidence="3 11" id="KW-0050">Antiport</keyword>
<comment type="caution">
    <text evidence="13">The sequence shown here is derived from an EMBL/GenBank/DDBJ whole genome shotgun (WGS) entry which is preliminary data.</text>
</comment>
<evidence type="ECO:0000256" key="3">
    <source>
        <dbReference type="ARBA" id="ARBA00022449"/>
    </source>
</evidence>
<evidence type="ECO:0000256" key="7">
    <source>
        <dbReference type="ARBA" id="ARBA00023053"/>
    </source>
</evidence>
<evidence type="ECO:0000256" key="8">
    <source>
        <dbReference type="ARBA" id="ARBA00023065"/>
    </source>
</evidence>
<organism evidence="13 14">
    <name type="scientific">Cellulomonas avistercoris</name>
    <dbReference type="NCBI Taxonomy" id="2762242"/>
    <lineage>
        <taxon>Bacteria</taxon>
        <taxon>Bacillati</taxon>
        <taxon>Actinomycetota</taxon>
        <taxon>Actinomycetes</taxon>
        <taxon>Micrococcales</taxon>
        <taxon>Cellulomonadaceae</taxon>
        <taxon>Cellulomonas</taxon>
    </lineage>
</organism>
<keyword evidence="14" id="KW-1185">Reference proteome</keyword>
<evidence type="ECO:0000256" key="5">
    <source>
        <dbReference type="ARBA" id="ARBA00022692"/>
    </source>
</evidence>
<feature type="transmembrane region" description="Helical" evidence="11">
    <location>
        <begin position="226"/>
        <end position="243"/>
    </location>
</feature>
<dbReference type="InterPro" id="IPR023171">
    <property type="entry name" value="Na/H_antiporter_dom_sf"/>
</dbReference>
<evidence type="ECO:0000256" key="4">
    <source>
        <dbReference type="ARBA" id="ARBA00022475"/>
    </source>
</evidence>
<comment type="catalytic activity">
    <reaction evidence="11">
        <text>Na(+)(in) + 2 H(+)(out) = Na(+)(out) + 2 H(+)(in)</text>
        <dbReference type="Rhea" id="RHEA:29251"/>
        <dbReference type="ChEBI" id="CHEBI:15378"/>
        <dbReference type="ChEBI" id="CHEBI:29101"/>
    </reaction>
</comment>
<keyword evidence="10 11" id="KW-0739">Sodium transport</keyword>
<evidence type="ECO:0000313" key="13">
    <source>
        <dbReference type="EMBL" id="MBD7920030.1"/>
    </source>
</evidence>
<dbReference type="Pfam" id="PF06965">
    <property type="entry name" value="Na_H_antiport_1"/>
    <property type="match status" value="1"/>
</dbReference>
<evidence type="ECO:0000256" key="6">
    <source>
        <dbReference type="ARBA" id="ARBA00022989"/>
    </source>
</evidence>
<keyword evidence="2 11" id="KW-0813">Transport</keyword>
<dbReference type="HAMAP" id="MF_01844">
    <property type="entry name" value="NhaA"/>
    <property type="match status" value="1"/>
</dbReference>
<evidence type="ECO:0000256" key="10">
    <source>
        <dbReference type="ARBA" id="ARBA00023201"/>
    </source>
</evidence>
<comment type="subcellular location">
    <subcellularLocation>
        <location evidence="1">Cell inner membrane</location>
        <topology evidence="1">Multi-pass membrane protein</topology>
    </subcellularLocation>
    <subcellularLocation>
        <location evidence="11">Cell membrane</location>
        <topology evidence="11">Multi-pass membrane protein</topology>
    </subcellularLocation>
</comment>
<feature type="transmembrane region" description="Helical" evidence="11">
    <location>
        <begin position="111"/>
        <end position="135"/>
    </location>
</feature>
<keyword evidence="8 11" id="KW-0406">Ion transport</keyword>
<dbReference type="Proteomes" id="UP000604241">
    <property type="component" value="Unassembled WGS sequence"/>
</dbReference>
<comment type="function">
    <text evidence="11">Na(+)/H(+) antiporter that extrudes sodium in exchange for external protons.</text>
</comment>
<feature type="transmembrane region" description="Helical" evidence="11">
    <location>
        <begin position="38"/>
        <end position="55"/>
    </location>
</feature>
<feature type="transmembrane region" description="Helical" evidence="11">
    <location>
        <begin position="249"/>
        <end position="266"/>
    </location>
</feature>
<dbReference type="Gene3D" id="1.20.1530.10">
    <property type="entry name" value="Na+/H+ antiporter like domain"/>
    <property type="match status" value="1"/>
</dbReference>
<gene>
    <name evidence="11 13" type="primary">nhaA</name>
    <name evidence="13" type="ORF">H9657_17295</name>
</gene>
<dbReference type="NCBIfam" id="TIGR00773">
    <property type="entry name" value="NhaA"/>
    <property type="match status" value="1"/>
</dbReference>
<evidence type="ECO:0000313" key="14">
    <source>
        <dbReference type="Proteomes" id="UP000604241"/>
    </source>
</evidence>
<reference evidence="13 14" key="1">
    <citation type="submission" date="2020-08" db="EMBL/GenBank/DDBJ databases">
        <title>A Genomic Blueprint of the Chicken Gut Microbiome.</title>
        <authorList>
            <person name="Gilroy R."/>
            <person name="Ravi A."/>
            <person name="Getino M."/>
            <person name="Pursley I."/>
            <person name="Horton D.L."/>
            <person name="Alikhan N.-F."/>
            <person name="Baker D."/>
            <person name="Gharbi K."/>
            <person name="Hall N."/>
            <person name="Watson M."/>
            <person name="Adriaenssens E.M."/>
            <person name="Foster-Nyarko E."/>
            <person name="Jarju S."/>
            <person name="Secka A."/>
            <person name="Antonio M."/>
            <person name="Oren A."/>
            <person name="Chaudhuri R."/>
            <person name="La Ragione R.M."/>
            <person name="Hildebrand F."/>
            <person name="Pallen M.J."/>
        </authorList>
    </citation>
    <scope>NUCLEOTIDE SEQUENCE [LARGE SCALE GENOMIC DNA]</scope>
    <source>
        <strain evidence="13 14">Sa3CUA2</strain>
    </source>
</reference>
<dbReference type="PANTHER" id="PTHR30341:SF0">
    <property type="entry name" value="NA(+)_H(+) ANTIPORTER NHAA"/>
    <property type="match status" value="1"/>
</dbReference>
<evidence type="ECO:0000256" key="12">
    <source>
        <dbReference type="SAM" id="MobiDB-lite"/>
    </source>
</evidence>
<keyword evidence="6 11" id="KW-1133">Transmembrane helix</keyword>
<feature type="transmembrane region" description="Helical" evidence="11">
    <location>
        <begin position="358"/>
        <end position="382"/>
    </location>
</feature>
<evidence type="ECO:0000256" key="2">
    <source>
        <dbReference type="ARBA" id="ARBA00022448"/>
    </source>
</evidence>
<dbReference type="InterPro" id="IPR004670">
    <property type="entry name" value="NhaA"/>
</dbReference>
<comment type="similarity">
    <text evidence="11">Belongs to the NhaA Na(+)/H(+) (TC 2.A.33) antiporter family.</text>
</comment>
<keyword evidence="5 11" id="KW-0812">Transmembrane</keyword>